<feature type="signal peptide" evidence="2">
    <location>
        <begin position="1"/>
        <end position="18"/>
    </location>
</feature>
<dbReference type="AlphaFoldDB" id="A0A6A7B934"/>
<sequence length="121" mass="13381">MVSFTYLIPFLCTQAAVAIAVPIAAPAAPQDTVPVVTSKRGWSKEAIITLVGVLATITCFGIGLAWPYIRSLLRRLLPVDYCQADGAAAEYPLVHLSEGVRRYNDFLKFNAAWQRSRRERV</sequence>
<protein>
    <submittedName>
        <fullName evidence="3">Uncharacterized protein</fullName>
    </submittedName>
</protein>
<keyword evidence="2" id="KW-0732">Signal</keyword>
<evidence type="ECO:0000313" key="3">
    <source>
        <dbReference type="EMBL" id="KAF2850909.1"/>
    </source>
</evidence>
<feature type="transmembrane region" description="Helical" evidence="1">
    <location>
        <begin position="45"/>
        <end position="69"/>
    </location>
</feature>
<evidence type="ECO:0000256" key="1">
    <source>
        <dbReference type="SAM" id="Phobius"/>
    </source>
</evidence>
<keyword evidence="4" id="KW-1185">Reference proteome</keyword>
<organism evidence="3 4">
    <name type="scientific">Plenodomus tracheiphilus IPT5</name>
    <dbReference type="NCBI Taxonomy" id="1408161"/>
    <lineage>
        <taxon>Eukaryota</taxon>
        <taxon>Fungi</taxon>
        <taxon>Dikarya</taxon>
        <taxon>Ascomycota</taxon>
        <taxon>Pezizomycotina</taxon>
        <taxon>Dothideomycetes</taxon>
        <taxon>Pleosporomycetidae</taxon>
        <taxon>Pleosporales</taxon>
        <taxon>Pleosporineae</taxon>
        <taxon>Leptosphaeriaceae</taxon>
        <taxon>Plenodomus</taxon>
    </lineage>
</organism>
<keyword evidence="1" id="KW-0812">Transmembrane</keyword>
<name>A0A6A7B934_9PLEO</name>
<dbReference type="OrthoDB" id="3795151at2759"/>
<keyword evidence="1" id="KW-0472">Membrane</keyword>
<dbReference type="EMBL" id="MU006304">
    <property type="protein sequence ID" value="KAF2850909.1"/>
    <property type="molecule type" value="Genomic_DNA"/>
</dbReference>
<reference evidence="3" key="1">
    <citation type="submission" date="2020-01" db="EMBL/GenBank/DDBJ databases">
        <authorList>
            <consortium name="DOE Joint Genome Institute"/>
            <person name="Haridas S."/>
            <person name="Albert R."/>
            <person name="Binder M."/>
            <person name="Bloem J."/>
            <person name="Labutti K."/>
            <person name="Salamov A."/>
            <person name="Andreopoulos B."/>
            <person name="Baker S.E."/>
            <person name="Barry K."/>
            <person name="Bills G."/>
            <person name="Bluhm B.H."/>
            <person name="Cannon C."/>
            <person name="Castanera R."/>
            <person name="Culley D.E."/>
            <person name="Daum C."/>
            <person name="Ezra D."/>
            <person name="Gonzalez J.B."/>
            <person name="Henrissat B."/>
            <person name="Kuo A."/>
            <person name="Liang C."/>
            <person name="Lipzen A."/>
            <person name="Lutzoni F."/>
            <person name="Magnuson J."/>
            <person name="Mondo S."/>
            <person name="Nolan M."/>
            <person name="Ohm R."/>
            <person name="Pangilinan J."/>
            <person name="Park H.-J."/>
            <person name="Ramirez L."/>
            <person name="Alfaro M."/>
            <person name="Sun H."/>
            <person name="Tritt A."/>
            <person name="Yoshinaga Y."/>
            <person name="Zwiers L.-H."/>
            <person name="Turgeon B.G."/>
            <person name="Goodwin S.B."/>
            <person name="Spatafora J.W."/>
            <person name="Crous P.W."/>
            <person name="Grigoriev I.V."/>
        </authorList>
    </citation>
    <scope>NUCLEOTIDE SEQUENCE</scope>
    <source>
        <strain evidence="3">IPT5</strain>
    </source>
</reference>
<accession>A0A6A7B934</accession>
<feature type="chain" id="PRO_5025678295" evidence="2">
    <location>
        <begin position="19"/>
        <end position="121"/>
    </location>
</feature>
<gene>
    <name evidence="3" type="ORF">T440DRAFT_507621</name>
</gene>
<dbReference type="Proteomes" id="UP000799423">
    <property type="component" value="Unassembled WGS sequence"/>
</dbReference>
<evidence type="ECO:0000313" key="4">
    <source>
        <dbReference type="Proteomes" id="UP000799423"/>
    </source>
</evidence>
<evidence type="ECO:0000256" key="2">
    <source>
        <dbReference type="SAM" id="SignalP"/>
    </source>
</evidence>
<keyword evidence="1" id="KW-1133">Transmembrane helix</keyword>
<proteinExistence type="predicted"/>